<dbReference type="KEGG" id="mhw:ACT01_01690"/>
<feature type="transmembrane region" description="Helical" evidence="5">
    <location>
        <begin position="283"/>
        <end position="303"/>
    </location>
</feature>
<feature type="transmembrane region" description="Helical" evidence="5">
    <location>
        <begin position="221"/>
        <end position="244"/>
    </location>
</feature>
<feature type="transmembrane region" description="Helical" evidence="5">
    <location>
        <begin position="70"/>
        <end position="92"/>
    </location>
</feature>
<keyword evidence="9" id="KW-1185">Reference proteome</keyword>
<dbReference type="EMBL" id="JBIEKR010000010">
    <property type="protein sequence ID" value="MFG6273744.1"/>
    <property type="molecule type" value="Genomic_DNA"/>
</dbReference>
<feature type="transmembrane region" description="Helical" evidence="5">
    <location>
        <begin position="191"/>
        <end position="215"/>
    </location>
</feature>
<comment type="caution">
    <text evidence="7">The sequence shown here is derived from an EMBL/GenBank/DDBJ whole genome shotgun (WGS) entry which is preliminary data.</text>
</comment>
<gene>
    <name evidence="6" type="ORF">ACGTZG_11155</name>
    <name evidence="7" type="ORF">HF872_04660</name>
</gene>
<dbReference type="InterPro" id="IPR004710">
    <property type="entry name" value="Bilac:Na_transpt"/>
</dbReference>
<dbReference type="GO" id="GO:0016020">
    <property type="term" value="C:membrane"/>
    <property type="evidence" value="ECO:0007669"/>
    <property type="project" value="UniProtKB-SubCell"/>
</dbReference>
<evidence type="ECO:0000256" key="3">
    <source>
        <dbReference type="ARBA" id="ARBA00022989"/>
    </source>
</evidence>
<evidence type="ECO:0000256" key="4">
    <source>
        <dbReference type="ARBA" id="ARBA00023136"/>
    </source>
</evidence>
<accession>A0A848BXA9</accession>
<feature type="transmembrane region" description="Helical" evidence="5">
    <location>
        <begin position="98"/>
        <end position="120"/>
    </location>
</feature>
<dbReference type="InterPro" id="IPR002657">
    <property type="entry name" value="BilAc:Na_symport/Acr3"/>
</dbReference>
<dbReference type="PANTHER" id="PTHR10361:SF28">
    <property type="entry name" value="P3 PROTEIN-RELATED"/>
    <property type="match status" value="1"/>
</dbReference>
<evidence type="ECO:0000313" key="7">
    <source>
        <dbReference type="EMBL" id="NME27916.1"/>
    </source>
</evidence>
<dbReference type="Proteomes" id="UP001605989">
    <property type="component" value="Unassembled WGS sequence"/>
</dbReference>
<dbReference type="Proteomes" id="UP000591071">
    <property type="component" value="Unassembled WGS sequence"/>
</dbReference>
<evidence type="ECO:0000313" key="9">
    <source>
        <dbReference type="Proteomes" id="UP001605989"/>
    </source>
</evidence>
<keyword evidence="4 5" id="KW-0472">Membrane</keyword>
<proteinExistence type="predicted"/>
<dbReference type="PANTHER" id="PTHR10361">
    <property type="entry name" value="SODIUM-BILE ACID COTRANSPORTER"/>
    <property type="match status" value="1"/>
</dbReference>
<dbReference type="AlphaFoldDB" id="A0A848BXA9"/>
<keyword evidence="2 5" id="KW-0812">Transmembrane</keyword>
<dbReference type="Pfam" id="PF01758">
    <property type="entry name" value="SBF"/>
    <property type="match status" value="1"/>
</dbReference>
<dbReference type="OrthoDB" id="9806785at2"/>
<evidence type="ECO:0000313" key="6">
    <source>
        <dbReference type="EMBL" id="MFG6273744.1"/>
    </source>
</evidence>
<dbReference type="EMBL" id="JABAFG010000005">
    <property type="protein sequence ID" value="NME27916.1"/>
    <property type="molecule type" value="Genomic_DNA"/>
</dbReference>
<dbReference type="Gene3D" id="1.20.1530.20">
    <property type="match status" value="1"/>
</dbReference>
<feature type="transmembrane region" description="Helical" evidence="5">
    <location>
        <begin position="256"/>
        <end position="277"/>
    </location>
</feature>
<keyword evidence="3 5" id="KW-1133">Transmembrane helix</keyword>
<feature type="transmembrane region" description="Helical" evidence="5">
    <location>
        <begin position="7"/>
        <end position="28"/>
    </location>
</feature>
<reference evidence="7 8" key="1">
    <citation type="submission" date="2020-04" db="EMBL/GenBank/DDBJ databases">
        <authorList>
            <person name="Hitch T.C.A."/>
            <person name="Wylensek D."/>
            <person name="Clavel T."/>
        </authorList>
    </citation>
    <scope>NUCLEOTIDE SEQUENCE [LARGE SCALE GENOMIC DNA]</scope>
    <source>
        <strain evidence="7 8">Oil-RF-744-FAT-WT-6-1</strain>
    </source>
</reference>
<feature type="transmembrane region" description="Helical" evidence="5">
    <location>
        <begin position="127"/>
        <end position="151"/>
    </location>
</feature>
<comment type="subcellular location">
    <subcellularLocation>
        <location evidence="1">Membrane</location>
        <topology evidence="1">Multi-pass membrane protein</topology>
    </subcellularLocation>
</comment>
<sequence length="322" mass="34414">MTGFEKFVKFVTKYVTLWVILCAVFAYFVPTPFKPYGGTIPWFLGIIMLSMGLSMTPNDFKLVLTRPKDVIVGIVTLYAFMPLVGLGLGTIFNLDPMLTVGLVLLGCTPTGTSSNVMTFLAKGDKALAVTVSSLSTIVAPVVMPMLLLFYVGKYLPIDAVGLFMSIIKIVIIPIALGLLIHKFFEKQMPVILKVVPLATVAAIVCIISVIVALNVERLQAVAGMAALTLVLYTGIGLAIGYTVARLLRMKAPKRKAMTFIVGVQNTALAVTLGITYFDPMSAIPGAIGVVWTTVFCSFVASLWGNKTEDAAEAAPPAQGTAH</sequence>
<name>A0A848BXA9_9FIRM</name>
<evidence type="ECO:0000256" key="2">
    <source>
        <dbReference type="ARBA" id="ARBA00022692"/>
    </source>
</evidence>
<protein>
    <submittedName>
        <fullName evidence="7">Bile acid:sodium symporter family protein</fullName>
    </submittedName>
</protein>
<feature type="transmembrane region" description="Helical" evidence="5">
    <location>
        <begin position="40"/>
        <end position="58"/>
    </location>
</feature>
<evidence type="ECO:0000313" key="8">
    <source>
        <dbReference type="Proteomes" id="UP000591071"/>
    </source>
</evidence>
<dbReference type="InterPro" id="IPR038770">
    <property type="entry name" value="Na+/solute_symporter_sf"/>
</dbReference>
<feature type="transmembrane region" description="Helical" evidence="5">
    <location>
        <begin position="157"/>
        <end position="179"/>
    </location>
</feature>
<reference evidence="6 9" key="2">
    <citation type="submission" date="2024-10" db="EMBL/GenBank/DDBJ databases">
        <authorList>
            <person name="Sang B.-I."/>
            <person name="Prabhaharan D."/>
        </authorList>
    </citation>
    <scope>NUCLEOTIDE SEQUENCE [LARGE SCALE GENOMIC DNA]</scope>
    <source>
        <strain evidence="6 9">MH</strain>
    </source>
</reference>
<evidence type="ECO:0000256" key="5">
    <source>
        <dbReference type="SAM" id="Phobius"/>
    </source>
</evidence>
<dbReference type="RefSeq" id="WP_059076176.1">
    <property type="nucleotide sequence ID" value="NZ_CP011940.1"/>
</dbReference>
<organism evidence="7 8">
    <name type="scientific">Megasphaera hexanoica</name>
    <dbReference type="NCBI Taxonomy" id="1675036"/>
    <lineage>
        <taxon>Bacteria</taxon>
        <taxon>Bacillati</taxon>
        <taxon>Bacillota</taxon>
        <taxon>Negativicutes</taxon>
        <taxon>Veillonellales</taxon>
        <taxon>Veillonellaceae</taxon>
        <taxon>Megasphaera</taxon>
    </lineage>
</organism>
<evidence type="ECO:0000256" key="1">
    <source>
        <dbReference type="ARBA" id="ARBA00004141"/>
    </source>
</evidence>